<dbReference type="AlphaFoldDB" id="A0A2K8SKU1"/>
<dbReference type="EMBL" id="CP024785">
    <property type="protein sequence ID" value="AUB36084.1"/>
    <property type="molecule type" value="Genomic_DNA"/>
</dbReference>
<evidence type="ECO:0000256" key="1">
    <source>
        <dbReference type="SAM" id="MobiDB-lite"/>
    </source>
</evidence>
<feature type="region of interest" description="Disordered" evidence="1">
    <location>
        <begin position="1"/>
        <end position="21"/>
    </location>
</feature>
<dbReference type="InterPro" id="IPR021436">
    <property type="entry name" value="DUF3085"/>
</dbReference>
<accession>A0A2K8SKU1</accession>
<name>A0A2K8SKU1_9NOSO</name>
<dbReference type="KEGG" id="nfl:COO91_01983"/>
<proteinExistence type="predicted"/>
<protein>
    <submittedName>
        <fullName evidence="2">Uncharacterized protein</fullName>
    </submittedName>
</protein>
<keyword evidence="3" id="KW-1185">Reference proteome</keyword>
<dbReference type="Proteomes" id="UP000232003">
    <property type="component" value="Chromosome"/>
</dbReference>
<dbReference type="Pfam" id="PF11284">
    <property type="entry name" value="DUF3085"/>
    <property type="match status" value="1"/>
</dbReference>
<gene>
    <name evidence="2" type="ORF">COO91_01983</name>
</gene>
<organism evidence="2 3">
    <name type="scientific">Nostoc flagelliforme CCNUN1</name>
    <dbReference type="NCBI Taxonomy" id="2038116"/>
    <lineage>
        <taxon>Bacteria</taxon>
        <taxon>Bacillati</taxon>
        <taxon>Cyanobacteriota</taxon>
        <taxon>Cyanophyceae</taxon>
        <taxon>Nostocales</taxon>
        <taxon>Nostocaceae</taxon>
        <taxon>Nostoc</taxon>
    </lineage>
</organism>
<evidence type="ECO:0000313" key="3">
    <source>
        <dbReference type="Proteomes" id="UP000232003"/>
    </source>
</evidence>
<sequence>MMAFDDWWEAKNESFGGDDGVESLEVESVELGMDFDPEYFVIEMDSEQSEFSILYKSTERSGATKD</sequence>
<reference evidence="2 3" key="1">
    <citation type="submission" date="2017-11" db="EMBL/GenBank/DDBJ databases">
        <title>Complete genome of a free-living desiccation-tolerant cyanobacterium and its photosynthetic adaptation to extreme terrestrial habitat.</title>
        <authorList>
            <person name="Shang J."/>
        </authorList>
    </citation>
    <scope>NUCLEOTIDE SEQUENCE [LARGE SCALE GENOMIC DNA]</scope>
    <source>
        <strain evidence="2 3">CCNUN1</strain>
    </source>
</reference>
<evidence type="ECO:0000313" key="2">
    <source>
        <dbReference type="EMBL" id="AUB36084.1"/>
    </source>
</evidence>